<evidence type="ECO:0000313" key="3">
    <source>
        <dbReference type="Proteomes" id="UP000515240"/>
    </source>
</evidence>
<dbReference type="EMBL" id="CP058554">
    <property type="protein sequence ID" value="QMV71980.1"/>
    <property type="molecule type" value="Genomic_DNA"/>
</dbReference>
<reference evidence="2 3" key="1">
    <citation type="journal article" date="2020" name="G3 (Bethesda)">
        <title>CeMbio - The Caenorhabditis elegans Microbiome Resource.</title>
        <authorList>
            <person name="Dirksen P."/>
            <person name="Assie A."/>
            <person name="Zimmermann J."/>
            <person name="Zhang F."/>
            <person name="Tietje A.M."/>
            <person name="Marsh S.A."/>
            <person name="Felix M.A."/>
            <person name="Shapira M."/>
            <person name="Kaleta C."/>
            <person name="Schulenburg H."/>
            <person name="Samuel B."/>
        </authorList>
    </citation>
    <scope>NUCLEOTIDE SEQUENCE [LARGE SCALE GENOMIC DNA]</scope>
    <source>
        <strain evidence="2 3">BIGb0172</strain>
    </source>
</reference>
<gene>
    <name evidence="2" type="ORF">HS961_03555</name>
</gene>
<protein>
    <recommendedName>
        <fullName evidence="4">DUF4124 domain-containing protein</fullName>
    </recommendedName>
</protein>
<organism evidence="2 3">
    <name type="scientific">Comamonas piscis</name>
    <dbReference type="NCBI Taxonomy" id="1562974"/>
    <lineage>
        <taxon>Bacteria</taxon>
        <taxon>Pseudomonadati</taxon>
        <taxon>Pseudomonadota</taxon>
        <taxon>Betaproteobacteria</taxon>
        <taxon>Burkholderiales</taxon>
        <taxon>Comamonadaceae</taxon>
        <taxon>Comamonas</taxon>
    </lineage>
</organism>
<name>A0A7G5EDA5_9BURK</name>
<proteinExistence type="predicted"/>
<evidence type="ECO:0008006" key="4">
    <source>
        <dbReference type="Google" id="ProtNLM"/>
    </source>
</evidence>
<accession>A0A7G5EDA5</accession>
<keyword evidence="3" id="KW-1185">Reference proteome</keyword>
<dbReference type="AlphaFoldDB" id="A0A7G5EDA5"/>
<sequence>MYLRPAHRLLIGLALVAAAAVAIYLWRGPAVIDEAGQAATSLWRKASAPPPPSAEEQQRSQARRAATDSGPGPARTAAVPRKCQLNGQTIYTDGACPDGSQEQMVPENLSVIPR</sequence>
<dbReference type="RefSeq" id="WP_182326406.1">
    <property type="nucleotide sequence ID" value="NZ_CP058554.1"/>
</dbReference>
<evidence type="ECO:0000313" key="2">
    <source>
        <dbReference type="EMBL" id="QMV71980.1"/>
    </source>
</evidence>
<feature type="region of interest" description="Disordered" evidence="1">
    <location>
        <begin position="40"/>
        <end position="114"/>
    </location>
</feature>
<dbReference type="KEGG" id="cpis:HS961_03555"/>
<evidence type="ECO:0000256" key="1">
    <source>
        <dbReference type="SAM" id="MobiDB-lite"/>
    </source>
</evidence>
<dbReference type="Proteomes" id="UP000515240">
    <property type="component" value="Chromosome"/>
</dbReference>